<proteinExistence type="predicted"/>
<dbReference type="Proteomes" id="UP000184038">
    <property type="component" value="Unassembled WGS sequence"/>
</dbReference>
<feature type="transmembrane region" description="Helical" evidence="1">
    <location>
        <begin position="109"/>
        <end position="129"/>
    </location>
</feature>
<keyword evidence="3" id="KW-1185">Reference proteome</keyword>
<evidence type="ECO:0000313" key="3">
    <source>
        <dbReference type="Proteomes" id="UP000184038"/>
    </source>
</evidence>
<keyword evidence="1" id="KW-1133">Transmembrane helix</keyword>
<sequence length="145" mass="17540">MDLHDYRDIAKIYKEKIFKKQLALQGIFNSFIVLSIPIVGLIMNIFRMNHYFFSMLMSLIFIFWISVMCFVEKKENFIPTKYFSYIRYRVCYYLVCFILYIKISGIDNPFFPLLIIALLYIPIEIYSGYKEFVTFKMKMDQSQQN</sequence>
<dbReference type="AlphaFoldDB" id="A0A1M7GMR9"/>
<dbReference type="EMBL" id="FRCP01000007">
    <property type="protein sequence ID" value="SHM17550.1"/>
    <property type="molecule type" value="Genomic_DNA"/>
</dbReference>
<feature type="transmembrane region" description="Helical" evidence="1">
    <location>
        <begin position="51"/>
        <end position="71"/>
    </location>
</feature>
<gene>
    <name evidence="2" type="ORF">SAMN02746066_01011</name>
</gene>
<evidence type="ECO:0000256" key="1">
    <source>
        <dbReference type="SAM" id="Phobius"/>
    </source>
</evidence>
<reference evidence="2 3" key="1">
    <citation type="submission" date="2016-11" db="EMBL/GenBank/DDBJ databases">
        <authorList>
            <person name="Jaros S."/>
            <person name="Januszkiewicz K."/>
            <person name="Wedrychowicz H."/>
        </authorList>
    </citation>
    <scope>NUCLEOTIDE SEQUENCE [LARGE SCALE GENOMIC DNA]</scope>
    <source>
        <strain evidence="2 3">DSM 15930</strain>
    </source>
</reference>
<keyword evidence="1" id="KW-0812">Transmembrane</keyword>
<organism evidence="2 3">
    <name type="scientific">Anaerosporobacter mobilis DSM 15930</name>
    <dbReference type="NCBI Taxonomy" id="1120996"/>
    <lineage>
        <taxon>Bacteria</taxon>
        <taxon>Bacillati</taxon>
        <taxon>Bacillota</taxon>
        <taxon>Clostridia</taxon>
        <taxon>Lachnospirales</taxon>
        <taxon>Lachnospiraceae</taxon>
        <taxon>Anaerosporobacter</taxon>
    </lineage>
</organism>
<feature type="transmembrane region" description="Helical" evidence="1">
    <location>
        <begin position="21"/>
        <end position="45"/>
    </location>
</feature>
<name>A0A1M7GMR9_9FIRM</name>
<accession>A0A1M7GMR9</accession>
<protein>
    <submittedName>
        <fullName evidence="2">Uncharacterized protein</fullName>
    </submittedName>
</protein>
<keyword evidence="1" id="KW-0472">Membrane</keyword>
<feature type="transmembrane region" description="Helical" evidence="1">
    <location>
        <begin position="83"/>
        <end position="103"/>
    </location>
</feature>
<evidence type="ECO:0000313" key="2">
    <source>
        <dbReference type="EMBL" id="SHM17550.1"/>
    </source>
</evidence>
<dbReference type="STRING" id="1120996.SAMN02746066_01011"/>